<dbReference type="AlphaFoldDB" id="A0A1Y2GY71"/>
<dbReference type="GeneID" id="33564758"/>
<gene>
    <name evidence="2" type="ORF">BCR41DRAFT_346520</name>
</gene>
<protein>
    <submittedName>
        <fullName evidence="2">Uncharacterized protein</fullName>
    </submittedName>
</protein>
<accession>A0A1Y2GY71</accession>
<evidence type="ECO:0000313" key="3">
    <source>
        <dbReference type="Proteomes" id="UP000193648"/>
    </source>
</evidence>
<feature type="region of interest" description="Disordered" evidence="1">
    <location>
        <begin position="611"/>
        <end position="633"/>
    </location>
</feature>
<organism evidence="2 3">
    <name type="scientific">Lobosporangium transversale</name>
    <dbReference type="NCBI Taxonomy" id="64571"/>
    <lineage>
        <taxon>Eukaryota</taxon>
        <taxon>Fungi</taxon>
        <taxon>Fungi incertae sedis</taxon>
        <taxon>Mucoromycota</taxon>
        <taxon>Mortierellomycotina</taxon>
        <taxon>Mortierellomycetes</taxon>
        <taxon>Mortierellales</taxon>
        <taxon>Mortierellaceae</taxon>
        <taxon>Lobosporangium</taxon>
    </lineage>
</organism>
<reference evidence="2 3" key="1">
    <citation type="submission" date="2016-07" db="EMBL/GenBank/DDBJ databases">
        <title>Pervasive Adenine N6-methylation of Active Genes in Fungi.</title>
        <authorList>
            <consortium name="DOE Joint Genome Institute"/>
            <person name="Mondo S.J."/>
            <person name="Dannebaum R.O."/>
            <person name="Kuo R.C."/>
            <person name="Labutti K."/>
            <person name="Haridas S."/>
            <person name="Kuo A."/>
            <person name="Salamov A."/>
            <person name="Ahrendt S.R."/>
            <person name="Lipzen A."/>
            <person name="Sullivan W."/>
            <person name="Andreopoulos W.B."/>
            <person name="Clum A."/>
            <person name="Lindquist E."/>
            <person name="Daum C."/>
            <person name="Ramamoorthy G.K."/>
            <person name="Gryganskyi A."/>
            <person name="Culley D."/>
            <person name="Magnuson J.K."/>
            <person name="James T.Y."/>
            <person name="O'Malley M.A."/>
            <person name="Stajich J.E."/>
            <person name="Spatafora J.W."/>
            <person name="Visel A."/>
            <person name="Grigoriev I.V."/>
        </authorList>
    </citation>
    <scope>NUCLEOTIDE SEQUENCE [LARGE SCALE GENOMIC DNA]</scope>
    <source>
        <strain evidence="2 3">NRRL 3116</strain>
    </source>
</reference>
<comment type="caution">
    <text evidence="2">The sequence shown here is derived from an EMBL/GenBank/DDBJ whole genome shotgun (WGS) entry which is preliminary data.</text>
</comment>
<dbReference type="RefSeq" id="XP_021884954.1">
    <property type="nucleotide sequence ID" value="XM_022022914.1"/>
</dbReference>
<feature type="compositionally biased region" description="Low complexity" evidence="1">
    <location>
        <begin position="413"/>
        <end position="424"/>
    </location>
</feature>
<dbReference type="InParanoid" id="A0A1Y2GY71"/>
<name>A0A1Y2GY71_9FUNG</name>
<feature type="compositionally biased region" description="Basic and acidic residues" evidence="1">
    <location>
        <begin position="619"/>
        <end position="633"/>
    </location>
</feature>
<dbReference type="EMBL" id="MCFF01000004">
    <property type="protein sequence ID" value="ORZ27227.1"/>
    <property type="molecule type" value="Genomic_DNA"/>
</dbReference>
<dbReference type="Proteomes" id="UP000193648">
    <property type="component" value="Unassembled WGS sequence"/>
</dbReference>
<feature type="region of interest" description="Disordered" evidence="1">
    <location>
        <begin position="400"/>
        <end position="424"/>
    </location>
</feature>
<proteinExistence type="predicted"/>
<keyword evidence="3" id="KW-1185">Reference proteome</keyword>
<sequence>MTLMSFHQATTSTVTRTAVQRALVLPEIRSQIGYFLLGCNRDLIACMLVCKAWKVDFRRLLFLDLSLTKRTFGPILLPLQWRSHSTHTLSLSIEEPTLIPRGNKLINKGYRQNNRSPVFKNNCPSDMSHEQVSLRSPDYNMDPATHCPNLLHLTVRLNSKLLPLCCWTRRDEWVEVGEDGVIQDERSTQNQEALFKTSVVVRYDRHQDAFLVKTSNRILSLLHHHPRLQTFRWIGVSDTHMDQLGKYLLTKQLQLVDLQLEQLKASVTELNCIISNCPKLRRLHLKTLHLEKEPNWPDITTGDKNESSMHLSTLFRMASLTNSDLTTSLVQFGQQTVQQEQQEQQNTTLAILNLQQVRYLTLESPHFPLLQLCIYAPALEKLCLSNCHFPTSFSHAVGANSSQQQENLDPDFDPSSSSSPHSPEFSVFWNCPQLQTYKHEDGSILPNLFVKGLMESSRENLHSVSLISYTVDQDFVTELINHDHYRVLTHLDLHSSTWIKSTDIQSLLCHCNELVDFTGPQNVLWGEDLVGSPMSWACLKLKRLQLLVCMARPDSVLWEQSVQQGQTHEPLGFPLQRILGPEAATRFLLSGKVTFDRYFQQQTQVGRSLEYVGKDEEEETKKQAEHGQEAKSDESITLKDIQLAIFQQLHKLTQLEFIDLTGGGSMSFHFLVEYPRGIPWTLHAGLDELKNLVKMKELVVTGWEDQMTRREAQWFRRHWPDLRAIINKSSNSVIQGHQEQTQSHLFSNGDEAIVASEDRHVGSSAASRAVFDNDECKPNESQVVGWLAFEICLAQEWPERFSRTNGI</sequence>
<evidence type="ECO:0000256" key="1">
    <source>
        <dbReference type="SAM" id="MobiDB-lite"/>
    </source>
</evidence>
<dbReference type="OrthoDB" id="2373389at2759"/>
<evidence type="ECO:0000313" key="2">
    <source>
        <dbReference type="EMBL" id="ORZ27227.1"/>
    </source>
</evidence>